<keyword evidence="5" id="KW-0028">Amino-acid biosynthesis</keyword>
<sequence length="81" mass="8642">MGLPVATELLDTISPQYLSDLISWGAIEAHTIESQLHWELTLATPHLVGFKNGTDGGVKVAMDVMQSARASHAFMGVSPHG</sequence>
<dbReference type="STRING" id="1165861.A0A0L0UYB4"/>
<feature type="domain" description="DAHP synthetase I/KDSA" evidence="12">
    <location>
        <begin position="2"/>
        <end position="77"/>
    </location>
</feature>
<evidence type="ECO:0000256" key="8">
    <source>
        <dbReference type="ARBA" id="ARBA00031111"/>
    </source>
</evidence>
<evidence type="ECO:0000256" key="1">
    <source>
        <dbReference type="ARBA" id="ARBA00003726"/>
    </source>
</evidence>
<dbReference type="GO" id="GO:0003849">
    <property type="term" value="F:3-deoxy-7-phosphoheptulonate synthase activity"/>
    <property type="evidence" value="ECO:0007669"/>
    <property type="project" value="UniProtKB-EC"/>
</dbReference>
<name>A0A0L0UYB4_9BASI</name>
<dbReference type="AlphaFoldDB" id="A0A0L0UYB4"/>
<dbReference type="PANTHER" id="PTHR21225">
    <property type="entry name" value="PHOSPHO-2-DEHYDRO-3-DEOXYHEPTONATE ALDOLASE DAHP SYNTHETASE"/>
    <property type="match status" value="1"/>
</dbReference>
<dbReference type="GO" id="GO:0009073">
    <property type="term" value="P:aromatic amino acid family biosynthetic process"/>
    <property type="evidence" value="ECO:0007669"/>
    <property type="project" value="UniProtKB-KW"/>
</dbReference>
<dbReference type="GO" id="GO:0008652">
    <property type="term" value="P:amino acid biosynthetic process"/>
    <property type="evidence" value="ECO:0007669"/>
    <property type="project" value="UniProtKB-KW"/>
</dbReference>
<dbReference type="EC" id="2.5.1.54" evidence="4"/>
<evidence type="ECO:0000256" key="11">
    <source>
        <dbReference type="ARBA" id="ARBA00047508"/>
    </source>
</evidence>
<dbReference type="EMBL" id="AJIL01000178">
    <property type="protein sequence ID" value="KNE92028.1"/>
    <property type="molecule type" value="Genomic_DNA"/>
</dbReference>
<dbReference type="Proteomes" id="UP000054564">
    <property type="component" value="Unassembled WGS sequence"/>
</dbReference>
<accession>A0A0L0UYB4</accession>
<comment type="function">
    <text evidence="1">Stereospecific condensation of phosphoenolpyruvate (PEP) and D-erythrose-4-phosphate (E4P) giving rise to 3-deoxy-D-arabino-heptulosonate-7-phosphate (DAHP).</text>
</comment>
<evidence type="ECO:0000256" key="10">
    <source>
        <dbReference type="ARBA" id="ARBA00032193"/>
    </source>
</evidence>
<evidence type="ECO:0000256" key="6">
    <source>
        <dbReference type="ARBA" id="ARBA00022679"/>
    </source>
</evidence>
<comment type="catalytic activity">
    <reaction evidence="11">
        <text>D-erythrose 4-phosphate + phosphoenolpyruvate + H2O = 7-phospho-2-dehydro-3-deoxy-D-arabino-heptonate + phosphate</text>
        <dbReference type="Rhea" id="RHEA:14717"/>
        <dbReference type="ChEBI" id="CHEBI:15377"/>
        <dbReference type="ChEBI" id="CHEBI:16897"/>
        <dbReference type="ChEBI" id="CHEBI:43474"/>
        <dbReference type="ChEBI" id="CHEBI:58394"/>
        <dbReference type="ChEBI" id="CHEBI:58702"/>
        <dbReference type="EC" id="2.5.1.54"/>
    </reaction>
</comment>
<dbReference type="SUPFAM" id="SSF51569">
    <property type="entry name" value="Aldolase"/>
    <property type="match status" value="1"/>
</dbReference>
<comment type="caution">
    <text evidence="13">The sequence shown here is derived from an EMBL/GenBank/DDBJ whole genome shotgun (WGS) entry which is preliminary data.</text>
</comment>
<evidence type="ECO:0000256" key="7">
    <source>
        <dbReference type="ARBA" id="ARBA00023141"/>
    </source>
</evidence>
<evidence type="ECO:0000256" key="5">
    <source>
        <dbReference type="ARBA" id="ARBA00022605"/>
    </source>
</evidence>
<dbReference type="Gene3D" id="3.20.20.70">
    <property type="entry name" value="Aldolase class I"/>
    <property type="match status" value="1"/>
</dbReference>
<evidence type="ECO:0000256" key="2">
    <source>
        <dbReference type="ARBA" id="ARBA00004688"/>
    </source>
</evidence>
<dbReference type="GO" id="GO:0005737">
    <property type="term" value="C:cytoplasm"/>
    <property type="evidence" value="ECO:0007669"/>
    <property type="project" value="TreeGrafter"/>
</dbReference>
<keyword evidence="7" id="KW-0057">Aromatic amino acid biosynthesis</keyword>
<dbReference type="InterPro" id="IPR006219">
    <property type="entry name" value="DAHP_synth_1"/>
</dbReference>
<evidence type="ECO:0000256" key="9">
    <source>
        <dbReference type="ARBA" id="ARBA00031349"/>
    </source>
</evidence>
<evidence type="ECO:0000313" key="13">
    <source>
        <dbReference type="EMBL" id="KNE92028.1"/>
    </source>
</evidence>
<evidence type="ECO:0000313" key="14">
    <source>
        <dbReference type="Proteomes" id="UP000054564"/>
    </source>
</evidence>
<evidence type="ECO:0000259" key="12">
    <source>
        <dbReference type="Pfam" id="PF00793"/>
    </source>
</evidence>
<keyword evidence="14" id="KW-1185">Reference proteome</keyword>
<comment type="similarity">
    <text evidence="3">Belongs to the class-I DAHP synthase family.</text>
</comment>
<comment type="pathway">
    <text evidence="2">Metabolic intermediate biosynthesis; chorismate biosynthesis; chorismate from D-erythrose 4-phosphate and phosphoenolpyruvate: step 1/7.</text>
</comment>
<reference evidence="14" key="1">
    <citation type="submission" date="2014-03" db="EMBL/GenBank/DDBJ databases">
        <title>The Genome Sequence of Puccinia striiformis f. sp. tritici PST-78.</title>
        <authorList>
            <consortium name="The Broad Institute Genome Sequencing Platform"/>
            <person name="Cuomo C."/>
            <person name="Hulbert S."/>
            <person name="Chen X."/>
            <person name="Walker B."/>
            <person name="Young S.K."/>
            <person name="Zeng Q."/>
            <person name="Gargeya S."/>
            <person name="Fitzgerald M."/>
            <person name="Haas B."/>
            <person name="Abouelleil A."/>
            <person name="Alvarado L."/>
            <person name="Arachchi H.M."/>
            <person name="Berlin A.M."/>
            <person name="Chapman S.B."/>
            <person name="Goldberg J."/>
            <person name="Griggs A."/>
            <person name="Gujja S."/>
            <person name="Hansen M."/>
            <person name="Howarth C."/>
            <person name="Imamovic A."/>
            <person name="Larimer J."/>
            <person name="McCowan C."/>
            <person name="Montmayeur A."/>
            <person name="Murphy C."/>
            <person name="Neiman D."/>
            <person name="Pearson M."/>
            <person name="Priest M."/>
            <person name="Roberts A."/>
            <person name="Saif S."/>
            <person name="Shea T."/>
            <person name="Sisk P."/>
            <person name="Sykes S."/>
            <person name="Wortman J."/>
            <person name="Nusbaum C."/>
            <person name="Birren B."/>
        </authorList>
    </citation>
    <scope>NUCLEOTIDE SEQUENCE [LARGE SCALE GENOMIC DNA]</scope>
    <source>
        <strain evidence="14">race PST-78</strain>
    </source>
</reference>
<protein>
    <recommendedName>
        <fullName evidence="4">3-deoxy-7-phosphoheptulonate synthase</fullName>
        <ecNumber evidence="4">2.5.1.54</ecNumber>
    </recommendedName>
    <alternativeName>
        <fullName evidence="10">3-deoxy-D-arabino-heptulosonate 7-phosphate synthase</fullName>
    </alternativeName>
    <alternativeName>
        <fullName evidence="9">DAHP synthase</fullName>
    </alternativeName>
    <alternativeName>
        <fullName evidence="8">Phospho-2-keto-3-deoxyheptonate aldolase</fullName>
    </alternativeName>
</protein>
<proteinExistence type="inferred from homology"/>
<gene>
    <name evidence="13" type="ORF">PSTG_14561</name>
</gene>
<keyword evidence="6" id="KW-0808">Transferase</keyword>
<evidence type="ECO:0000256" key="4">
    <source>
        <dbReference type="ARBA" id="ARBA00012694"/>
    </source>
</evidence>
<dbReference type="PANTHER" id="PTHR21225:SF12">
    <property type="entry name" value="PHOSPHO-2-DEHYDRO-3-DEOXYHEPTONATE ALDOLASE, TYROSINE-INHIBITED"/>
    <property type="match status" value="1"/>
</dbReference>
<evidence type="ECO:0000256" key="3">
    <source>
        <dbReference type="ARBA" id="ARBA00007985"/>
    </source>
</evidence>
<dbReference type="InterPro" id="IPR013785">
    <property type="entry name" value="Aldolase_TIM"/>
</dbReference>
<dbReference type="Pfam" id="PF00793">
    <property type="entry name" value="DAHP_synth_1"/>
    <property type="match status" value="1"/>
</dbReference>
<dbReference type="InterPro" id="IPR006218">
    <property type="entry name" value="DAHP1/KDSA"/>
</dbReference>
<organism evidence="13 14">
    <name type="scientific">Puccinia striiformis f. sp. tritici PST-78</name>
    <dbReference type="NCBI Taxonomy" id="1165861"/>
    <lineage>
        <taxon>Eukaryota</taxon>
        <taxon>Fungi</taxon>
        <taxon>Dikarya</taxon>
        <taxon>Basidiomycota</taxon>
        <taxon>Pucciniomycotina</taxon>
        <taxon>Pucciniomycetes</taxon>
        <taxon>Pucciniales</taxon>
        <taxon>Pucciniaceae</taxon>
        <taxon>Puccinia</taxon>
    </lineage>
</organism>